<organism evidence="2 3">
    <name type="scientific">Batillaria attramentaria</name>
    <dbReference type="NCBI Taxonomy" id="370345"/>
    <lineage>
        <taxon>Eukaryota</taxon>
        <taxon>Metazoa</taxon>
        <taxon>Spiralia</taxon>
        <taxon>Lophotrochozoa</taxon>
        <taxon>Mollusca</taxon>
        <taxon>Gastropoda</taxon>
        <taxon>Caenogastropoda</taxon>
        <taxon>Sorbeoconcha</taxon>
        <taxon>Cerithioidea</taxon>
        <taxon>Batillariidae</taxon>
        <taxon>Batillaria</taxon>
    </lineage>
</organism>
<feature type="transmembrane region" description="Helical" evidence="1">
    <location>
        <begin position="123"/>
        <end position="145"/>
    </location>
</feature>
<evidence type="ECO:0000313" key="3">
    <source>
        <dbReference type="Proteomes" id="UP001519460"/>
    </source>
</evidence>
<reference evidence="2 3" key="1">
    <citation type="journal article" date="2023" name="Sci. Data">
        <title>Genome assembly of the Korean intertidal mud-creeper Batillaria attramentaria.</title>
        <authorList>
            <person name="Patra A.K."/>
            <person name="Ho P.T."/>
            <person name="Jun S."/>
            <person name="Lee S.J."/>
            <person name="Kim Y."/>
            <person name="Won Y.J."/>
        </authorList>
    </citation>
    <scope>NUCLEOTIDE SEQUENCE [LARGE SCALE GENOMIC DNA]</scope>
    <source>
        <strain evidence="2">Wonlab-2016</strain>
    </source>
</reference>
<comment type="caution">
    <text evidence="2">The sequence shown here is derived from an EMBL/GenBank/DDBJ whole genome shotgun (WGS) entry which is preliminary data.</text>
</comment>
<keyword evidence="3" id="KW-1185">Reference proteome</keyword>
<accession>A0ABD0M0M9</accession>
<keyword evidence="1" id="KW-0472">Membrane</keyword>
<protein>
    <submittedName>
        <fullName evidence="2">Uncharacterized protein</fullName>
    </submittedName>
</protein>
<sequence length="174" mass="19025">MQAPLARQPSPLPHTGFTSHHIVVYAILFSPATSITTAHRSHFTTSHCRLCRPLLSGHLHNDRTDIGLTSRCHTVVYAGLFSPATIIFTHNGLTYATLSSMQSSLAQPLALRPHIGLTSRRHIVVLAGLFSPATFIMTALTSVSLRVVTQSSTIHVDRTSVLLHDVTQSSMRRL</sequence>
<name>A0ABD0M0M9_9CAEN</name>
<proteinExistence type="predicted"/>
<evidence type="ECO:0000256" key="1">
    <source>
        <dbReference type="SAM" id="Phobius"/>
    </source>
</evidence>
<dbReference type="EMBL" id="JACVVK020000013">
    <property type="protein sequence ID" value="KAK7504843.1"/>
    <property type="molecule type" value="Genomic_DNA"/>
</dbReference>
<gene>
    <name evidence="2" type="ORF">BaRGS_00003871</name>
</gene>
<keyword evidence="1" id="KW-0812">Transmembrane</keyword>
<dbReference type="AlphaFoldDB" id="A0ABD0M0M9"/>
<dbReference type="Proteomes" id="UP001519460">
    <property type="component" value="Unassembled WGS sequence"/>
</dbReference>
<keyword evidence="1" id="KW-1133">Transmembrane helix</keyword>
<evidence type="ECO:0000313" key="2">
    <source>
        <dbReference type="EMBL" id="KAK7504843.1"/>
    </source>
</evidence>